<dbReference type="Proteomes" id="UP000076738">
    <property type="component" value="Unassembled WGS sequence"/>
</dbReference>
<evidence type="ECO:0008006" key="4">
    <source>
        <dbReference type="Google" id="ProtNLM"/>
    </source>
</evidence>
<evidence type="ECO:0000313" key="3">
    <source>
        <dbReference type="Proteomes" id="UP000076738"/>
    </source>
</evidence>
<organism evidence="2 3">
    <name type="scientific">Calocera viscosa (strain TUFC12733)</name>
    <dbReference type="NCBI Taxonomy" id="1330018"/>
    <lineage>
        <taxon>Eukaryota</taxon>
        <taxon>Fungi</taxon>
        <taxon>Dikarya</taxon>
        <taxon>Basidiomycota</taxon>
        <taxon>Agaricomycotina</taxon>
        <taxon>Dacrymycetes</taxon>
        <taxon>Dacrymycetales</taxon>
        <taxon>Dacrymycetaceae</taxon>
        <taxon>Calocera</taxon>
    </lineage>
</organism>
<evidence type="ECO:0000256" key="1">
    <source>
        <dbReference type="SAM" id="MobiDB-lite"/>
    </source>
</evidence>
<name>A0A167JGK7_CALVF</name>
<gene>
    <name evidence="2" type="ORF">CALVIDRAFT_244514</name>
</gene>
<sequence length="121" mass="13184">MVIPAAGGDRLAKADILSHPSPSYATLSDPRLSPRFASPGKFPDGGRTMVLSVEYDYLAEDGKEVGRVLEEAGREPVRVWIEDVGHGWDILCSDGTEEAKVRDEMWSKAVGVIKRAQKSTV</sequence>
<dbReference type="Gene3D" id="3.40.50.1820">
    <property type="entry name" value="alpha/beta hydrolase"/>
    <property type="match status" value="1"/>
</dbReference>
<dbReference type="SUPFAM" id="SSF53474">
    <property type="entry name" value="alpha/beta-Hydrolases"/>
    <property type="match status" value="1"/>
</dbReference>
<keyword evidence="3" id="KW-1185">Reference proteome</keyword>
<evidence type="ECO:0000313" key="2">
    <source>
        <dbReference type="EMBL" id="KZO93576.1"/>
    </source>
</evidence>
<reference evidence="2 3" key="1">
    <citation type="journal article" date="2016" name="Mol. Biol. Evol.">
        <title>Comparative Genomics of Early-Diverging Mushroom-Forming Fungi Provides Insights into the Origins of Lignocellulose Decay Capabilities.</title>
        <authorList>
            <person name="Nagy L.G."/>
            <person name="Riley R."/>
            <person name="Tritt A."/>
            <person name="Adam C."/>
            <person name="Daum C."/>
            <person name="Floudas D."/>
            <person name="Sun H."/>
            <person name="Yadav J.S."/>
            <person name="Pangilinan J."/>
            <person name="Larsson K.H."/>
            <person name="Matsuura K."/>
            <person name="Barry K."/>
            <person name="Labutti K."/>
            <person name="Kuo R."/>
            <person name="Ohm R.A."/>
            <person name="Bhattacharya S.S."/>
            <person name="Shirouzu T."/>
            <person name="Yoshinaga Y."/>
            <person name="Martin F.M."/>
            <person name="Grigoriev I.V."/>
            <person name="Hibbett D.S."/>
        </authorList>
    </citation>
    <scope>NUCLEOTIDE SEQUENCE [LARGE SCALE GENOMIC DNA]</scope>
    <source>
        <strain evidence="2 3">TUFC12733</strain>
    </source>
</reference>
<protein>
    <recommendedName>
        <fullName evidence="4">Alpha/beta hydrolase fold-3 domain-containing protein</fullName>
    </recommendedName>
</protein>
<proteinExistence type="predicted"/>
<dbReference type="EMBL" id="KV417300">
    <property type="protein sequence ID" value="KZO93576.1"/>
    <property type="molecule type" value="Genomic_DNA"/>
</dbReference>
<dbReference type="OrthoDB" id="408631at2759"/>
<accession>A0A167JGK7</accession>
<dbReference type="InterPro" id="IPR029058">
    <property type="entry name" value="AB_hydrolase_fold"/>
</dbReference>
<feature type="region of interest" description="Disordered" evidence="1">
    <location>
        <begin position="21"/>
        <end position="40"/>
    </location>
</feature>
<dbReference type="AlphaFoldDB" id="A0A167JGK7"/>